<gene>
    <name evidence="2" type="ORF">AAFF_G00232640</name>
</gene>
<accession>A0AAD7RF71</accession>
<comment type="caution">
    <text evidence="2">The sequence shown here is derived from an EMBL/GenBank/DDBJ whole genome shotgun (WGS) entry which is preliminary data.</text>
</comment>
<evidence type="ECO:0000313" key="2">
    <source>
        <dbReference type="EMBL" id="KAJ8378970.1"/>
    </source>
</evidence>
<feature type="region of interest" description="Disordered" evidence="1">
    <location>
        <begin position="41"/>
        <end position="62"/>
    </location>
</feature>
<name>A0AAD7RF71_9TELE</name>
<dbReference type="Proteomes" id="UP001221898">
    <property type="component" value="Unassembled WGS sequence"/>
</dbReference>
<sequence length="133" mass="15146">MKREGKEESETIKLDGQLHIIAARRGRRGVAVTTARRKTLAENARSISRRSRATGRETGRREVRVPGVRASQLNLDAVHRHFARSIWSATRTPSLTGNEAFAATWFRRLRRPRYLIVSVFRADAGRIELQLSI</sequence>
<evidence type="ECO:0000256" key="1">
    <source>
        <dbReference type="SAM" id="MobiDB-lite"/>
    </source>
</evidence>
<keyword evidence="3" id="KW-1185">Reference proteome</keyword>
<protein>
    <submittedName>
        <fullName evidence="2">Uncharacterized protein</fullName>
    </submittedName>
</protein>
<reference evidence="2" key="1">
    <citation type="journal article" date="2023" name="Science">
        <title>Genome structures resolve the early diversification of teleost fishes.</title>
        <authorList>
            <person name="Parey E."/>
            <person name="Louis A."/>
            <person name="Montfort J."/>
            <person name="Bouchez O."/>
            <person name="Roques C."/>
            <person name="Iampietro C."/>
            <person name="Lluch J."/>
            <person name="Castinel A."/>
            <person name="Donnadieu C."/>
            <person name="Desvignes T."/>
            <person name="Floi Bucao C."/>
            <person name="Jouanno E."/>
            <person name="Wen M."/>
            <person name="Mejri S."/>
            <person name="Dirks R."/>
            <person name="Jansen H."/>
            <person name="Henkel C."/>
            <person name="Chen W.J."/>
            <person name="Zahm M."/>
            <person name="Cabau C."/>
            <person name="Klopp C."/>
            <person name="Thompson A.W."/>
            <person name="Robinson-Rechavi M."/>
            <person name="Braasch I."/>
            <person name="Lecointre G."/>
            <person name="Bobe J."/>
            <person name="Postlethwait J.H."/>
            <person name="Berthelot C."/>
            <person name="Roest Crollius H."/>
            <person name="Guiguen Y."/>
        </authorList>
    </citation>
    <scope>NUCLEOTIDE SEQUENCE</scope>
    <source>
        <strain evidence="2">NC1722</strain>
    </source>
</reference>
<evidence type="ECO:0000313" key="3">
    <source>
        <dbReference type="Proteomes" id="UP001221898"/>
    </source>
</evidence>
<proteinExistence type="predicted"/>
<dbReference type="AlphaFoldDB" id="A0AAD7RF71"/>
<dbReference type="EMBL" id="JAINUG010000305">
    <property type="protein sequence ID" value="KAJ8378970.1"/>
    <property type="molecule type" value="Genomic_DNA"/>
</dbReference>
<organism evidence="2 3">
    <name type="scientific">Aldrovandia affinis</name>
    <dbReference type="NCBI Taxonomy" id="143900"/>
    <lineage>
        <taxon>Eukaryota</taxon>
        <taxon>Metazoa</taxon>
        <taxon>Chordata</taxon>
        <taxon>Craniata</taxon>
        <taxon>Vertebrata</taxon>
        <taxon>Euteleostomi</taxon>
        <taxon>Actinopterygii</taxon>
        <taxon>Neopterygii</taxon>
        <taxon>Teleostei</taxon>
        <taxon>Notacanthiformes</taxon>
        <taxon>Halosauridae</taxon>
        <taxon>Aldrovandia</taxon>
    </lineage>
</organism>